<evidence type="ECO:0000259" key="1">
    <source>
        <dbReference type="PROSITE" id="PS50914"/>
    </source>
</evidence>
<dbReference type="PANTHER" id="PTHR34606">
    <property type="entry name" value="BON DOMAIN-CONTAINING PROTEIN"/>
    <property type="match status" value="1"/>
</dbReference>
<evidence type="ECO:0000313" key="2">
    <source>
        <dbReference type="EMBL" id="TXD96035.1"/>
    </source>
</evidence>
<dbReference type="InterPro" id="IPR014004">
    <property type="entry name" value="Transpt-assoc_nodulatn_dom_bac"/>
</dbReference>
<gene>
    <name evidence="2" type="ORF">ES754_11730</name>
</gene>
<dbReference type="InterPro" id="IPR051686">
    <property type="entry name" value="Lipoprotein_DolP"/>
</dbReference>
<protein>
    <submittedName>
        <fullName evidence="2">BON domain-containing protein</fullName>
    </submittedName>
</protein>
<name>A0A5C6ZYL0_9GAMM</name>
<dbReference type="RefSeq" id="WP_147224390.1">
    <property type="nucleotide sequence ID" value="NZ_CAJGYY010000001.1"/>
</dbReference>
<dbReference type="OrthoDB" id="9783990at2"/>
<feature type="domain" description="BON" evidence="1">
    <location>
        <begin position="59"/>
        <end position="129"/>
    </location>
</feature>
<dbReference type="Pfam" id="PF04972">
    <property type="entry name" value="BON"/>
    <property type="match status" value="2"/>
</dbReference>
<comment type="caution">
    <text evidence="2">The sequence shown here is derived from an EMBL/GenBank/DDBJ whole genome shotgun (WGS) entry which is preliminary data.</text>
</comment>
<organism evidence="2 3">
    <name type="scientific">Psychrobacter frigidicola</name>
    <dbReference type="NCBI Taxonomy" id="45611"/>
    <lineage>
        <taxon>Bacteria</taxon>
        <taxon>Pseudomonadati</taxon>
        <taxon>Pseudomonadota</taxon>
        <taxon>Gammaproteobacteria</taxon>
        <taxon>Moraxellales</taxon>
        <taxon>Moraxellaceae</taxon>
        <taxon>Psychrobacter</taxon>
    </lineage>
</organism>
<dbReference type="SMART" id="SM00749">
    <property type="entry name" value="BON"/>
    <property type="match status" value="2"/>
</dbReference>
<dbReference type="PROSITE" id="PS51257">
    <property type="entry name" value="PROKAR_LIPOPROTEIN"/>
    <property type="match status" value="1"/>
</dbReference>
<dbReference type="InterPro" id="IPR007055">
    <property type="entry name" value="BON_dom"/>
</dbReference>
<dbReference type="Gene3D" id="3.30.1340.30">
    <property type="match status" value="1"/>
</dbReference>
<reference evidence="2 3" key="1">
    <citation type="submission" date="2019-08" db="EMBL/GenBank/DDBJ databases">
        <title>Genome sequence of Psychrobacter frigidicola ACAM304 (type strain).</title>
        <authorList>
            <person name="Bowman J.P."/>
        </authorList>
    </citation>
    <scope>NUCLEOTIDE SEQUENCE [LARGE SCALE GENOMIC DNA]</scope>
    <source>
        <strain evidence="2 3">ACAM 304</strain>
    </source>
</reference>
<proteinExistence type="predicted"/>
<keyword evidence="3" id="KW-1185">Reference proteome</keyword>
<evidence type="ECO:0000313" key="3">
    <source>
        <dbReference type="Proteomes" id="UP000321903"/>
    </source>
</evidence>
<dbReference type="EMBL" id="VORZ01000005">
    <property type="protein sequence ID" value="TXD96035.1"/>
    <property type="molecule type" value="Genomic_DNA"/>
</dbReference>
<dbReference type="PROSITE" id="PS50914">
    <property type="entry name" value="BON"/>
    <property type="match status" value="1"/>
</dbReference>
<accession>A0A5C6ZYL0</accession>
<dbReference type="Proteomes" id="UP000321903">
    <property type="component" value="Unassembled WGS sequence"/>
</dbReference>
<sequence length="272" mass="29765">MTRMHSLTAIFNLPRRAMMGAIVMVSIVSTGCTTNYLTNSTEGTYGVPVTERTIPQRLLDRSIEHTVKVNIYGLQENLKQDSRISINSFYSEVLLTGEVPSEALKKQIEEVVRSMPDVRRVYNEMDISVAKGYSSTVHDGYITSKLLARVTANNGIKPSQIKTVTNDGVVYVMGRMTPTQQSLLIEIANSTVGITELVLLTTLINDQGAPVTEDDIMFERNATGASVATVKPMIRNAATTDAAHSAEPVLLADNTNLATQETSSPYIELYSN</sequence>
<dbReference type="AlphaFoldDB" id="A0A5C6ZYL0"/>
<dbReference type="PANTHER" id="PTHR34606:SF15">
    <property type="entry name" value="BON DOMAIN-CONTAINING PROTEIN"/>
    <property type="match status" value="1"/>
</dbReference>